<evidence type="ECO:0000256" key="14">
    <source>
        <dbReference type="ARBA" id="ARBA00023004"/>
    </source>
</evidence>
<dbReference type="InterPro" id="IPR001505">
    <property type="entry name" value="Copper_CuA"/>
</dbReference>
<evidence type="ECO:0000256" key="11">
    <source>
        <dbReference type="ARBA" id="ARBA00022967"/>
    </source>
</evidence>
<comment type="function">
    <text evidence="19">Component of the cytochrome c oxidase, the last enzyme in the mitochondrial electron transport chain which drives oxidative phosphorylation. The respiratory chain contains 3 multisubunit complexes succinate dehydrogenase (complex II, CII), ubiquinol-cytochrome c oxidoreductase (cytochrome b-c1 complex, complex III, CIII) and cytochrome c oxidase (complex IV, CIV), that cooperate to transfer electrons derived from NADH and succinate to molecular oxygen, creating an electrochemical gradient over the inner membrane that drives transmembrane transport and the ATP synthase. Cytochrome c oxidase is the component of the respiratory chain that catalyzes the reduction of oxygen to water. Electrons originating from reduced cytochrome c in the intermembrane space (IMS) are transferred via the dinuclear copper A center (CU(A)) of subunit 2 and heme A of subunit 1 to the active site in subunit 1, a binuclear center (BNC) formed by heme A3 and copper B (CU(B)). The BNC reduces molecular oxygen to 2 water molecules using 4 electrons from cytochrome c in the IMS and 4 protons from the mitochondrial matrix.</text>
</comment>
<evidence type="ECO:0000313" key="25">
    <source>
        <dbReference type="EMBL" id="CAI8035851.1"/>
    </source>
</evidence>
<keyword evidence="14 18" id="KW-0408">Iron</keyword>
<name>A0AA35SVM9_GEOBA</name>
<dbReference type="AlphaFoldDB" id="A0AA35SVM9"/>
<dbReference type="GO" id="GO:0005743">
    <property type="term" value="C:mitochondrial inner membrane"/>
    <property type="evidence" value="ECO:0007669"/>
    <property type="project" value="UniProtKB-SubCell"/>
</dbReference>
<evidence type="ECO:0000256" key="21">
    <source>
        <dbReference type="SAM" id="SignalP"/>
    </source>
</evidence>
<dbReference type="GO" id="GO:0005507">
    <property type="term" value="F:copper ion binding"/>
    <property type="evidence" value="ECO:0007669"/>
    <property type="project" value="InterPro"/>
</dbReference>
<dbReference type="GO" id="GO:0004129">
    <property type="term" value="F:cytochrome-c oxidase activity"/>
    <property type="evidence" value="ECO:0007669"/>
    <property type="project" value="UniProtKB-EC"/>
</dbReference>
<keyword evidence="9 18" id="KW-0479">Metal-binding</keyword>
<keyword evidence="19" id="KW-0999">Mitochondrion inner membrane</keyword>
<dbReference type="PROSITE" id="PS00078">
    <property type="entry name" value="COX2"/>
    <property type="match status" value="1"/>
</dbReference>
<keyword evidence="6 18" id="KW-0349">Heme</keyword>
<dbReference type="Gene3D" id="1.10.760.10">
    <property type="entry name" value="Cytochrome c-like domain"/>
    <property type="match status" value="1"/>
</dbReference>
<evidence type="ECO:0000256" key="12">
    <source>
        <dbReference type="ARBA" id="ARBA00022982"/>
    </source>
</evidence>
<dbReference type="PROSITE" id="PS50857">
    <property type="entry name" value="COX2_CUA"/>
    <property type="match status" value="1"/>
</dbReference>
<evidence type="ECO:0000256" key="20">
    <source>
        <dbReference type="SAM" id="Phobius"/>
    </source>
</evidence>
<organism evidence="25 26">
    <name type="scientific">Geodia barretti</name>
    <name type="common">Barrett's horny sponge</name>
    <dbReference type="NCBI Taxonomy" id="519541"/>
    <lineage>
        <taxon>Eukaryota</taxon>
        <taxon>Metazoa</taxon>
        <taxon>Porifera</taxon>
        <taxon>Demospongiae</taxon>
        <taxon>Heteroscleromorpha</taxon>
        <taxon>Tetractinellida</taxon>
        <taxon>Astrophorina</taxon>
        <taxon>Geodiidae</taxon>
        <taxon>Geodia</taxon>
    </lineage>
</organism>
<feature type="chain" id="PRO_5041201808" description="Cytochrome c oxidase subunit 2" evidence="21">
    <location>
        <begin position="22"/>
        <end position="362"/>
    </location>
</feature>
<keyword evidence="26" id="KW-1185">Reference proteome</keyword>
<evidence type="ECO:0000256" key="16">
    <source>
        <dbReference type="ARBA" id="ARBA00023136"/>
    </source>
</evidence>
<dbReference type="Gene3D" id="2.60.40.420">
    <property type="entry name" value="Cupredoxins - blue copper proteins"/>
    <property type="match status" value="1"/>
</dbReference>
<evidence type="ECO:0000259" key="23">
    <source>
        <dbReference type="PROSITE" id="PS50999"/>
    </source>
</evidence>
<dbReference type="GO" id="GO:0042773">
    <property type="term" value="P:ATP synthesis coupled electron transport"/>
    <property type="evidence" value="ECO:0007669"/>
    <property type="project" value="TreeGrafter"/>
</dbReference>
<comment type="caution">
    <text evidence="25">The sequence shown here is derived from an EMBL/GenBank/DDBJ whole genome shotgun (WGS) entry which is preliminary data.</text>
</comment>
<dbReference type="Pfam" id="PF00116">
    <property type="entry name" value="COX2"/>
    <property type="match status" value="1"/>
</dbReference>
<dbReference type="GO" id="GO:0020037">
    <property type="term" value="F:heme binding"/>
    <property type="evidence" value="ECO:0007669"/>
    <property type="project" value="InterPro"/>
</dbReference>
<keyword evidence="7 19" id="KW-0679">Respiratory chain</keyword>
<keyword evidence="10" id="KW-0460">Magnesium</keyword>
<dbReference type="SUPFAM" id="SSF49503">
    <property type="entry name" value="Cupredoxins"/>
    <property type="match status" value="1"/>
</dbReference>
<proteinExistence type="inferred from homology"/>
<evidence type="ECO:0000259" key="22">
    <source>
        <dbReference type="PROSITE" id="PS50857"/>
    </source>
</evidence>
<evidence type="ECO:0000313" key="26">
    <source>
        <dbReference type="Proteomes" id="UP001174909"/>
    </source>
</evidence>
<evidence type="ECO:0000256" key="9">
    <source>
        <dbReference type="ARBA" id="ARBA00022723"/>
    </source>
</evidence>
<evidence type="ECO:0000256" key="10">
    <source>
        <dbReference type="ARBA" id="ARBA00022842"/>
    </source>
</evidence>
<feature type="signal peptide" evidence="21">
    <location>
        <begin position="1"/>
        <end position="21"/>
    </location>
</feature>
<evidence type="ECO:0000256" key="3">
    <source>
        <dbReference type="ARBA" id="ARBA00007866"/>
    </source>
</evidence>
<sequence>MQNWLTSSKFTKLALPVLALAATLFIAACSPGHPQSTFGYAGPVARDQGDLFLLIFWIAVAVFIVVEGGIIYIAIRYRRRDDKIPKQVHGNTKLEITWTVIPSLVVAAIAVPTIIGIWEQQRGAPTDMGDVLEVEAIGHRWPVNVKLASQDVIHSFWVPKLAGKVDMVPLNDNLVWFIADEPGIYDGQCAEFCGIAHAHMRFRVVAHEEEGFQEFDIKIGTSMQAHAAAYQEREDNKINLSNQEVENIADYLLALEPGDISQLVAPAITGGTPEERGEQLFISIGCNACHSLDADTTIVGPSLIGIADRAGTRTSLSADDYMRQSINDPGAFLVDGFTNAMVVPKIPPNQVDDLIAYISTLE</sequence>
<accession>A0AA35SVM9</accession>
<reference evidence="25" key="1">
    <citation type="submission" date="2023-03" db="EMBL/GenBank/DDBJ databases">
        <authorList>
            <person name="Steffen K."/>
            <person name="Cardenas P."/>
        </authorList>
    </citation>
    <scope>NUCLEOTIDE SEQUENCE</scope>
</reference>
<dbReference type="InterPro" id="IPR008972">
    <property type="entry name" value="Cupredoxin"/>
</dbReference>
<dbReference type="Pfam" id="PF00034">
    <property type="entry name" value="Cytochrom_C"/>
    <property type="match status" value="1"/>
</dbReference>
<comment type="cofactor">
    <cofactor evidence="19">
        <name>Cu cation</name>
        <dbReference type="ChEBI" id="CHEBI:23378"/>
    </cofactor>
    <text evidence="19">Binds a copper A center.</text>
</comment>
<keyword evidence="11" id="KW-1278">Translocase</keyword>
<keyword evidence="19" id="KW-0496">Mitochondrion</keyword>
<keyword evidence="21" id="KW-0732">Signal</keyword>
<evidence type="ECO:0000256" key="19">
    <source>
        <dbReference type="RuleBase" id="RU000457"/>
    </source>
</evidence>
<protein>
    <recommendedName>
        <fullName evidence="4 19">Cytochrome c oxidase subunit 2</fullName>
    </recommendedName>
</protein>
<feature type="transmembrane region" description="Helical" evidence="20">
    <location>
        <begin position="96"/>
        <end position="118"/>
    </location>
</feature>
<dbReference type="InterPro" id="IPR011759">
    <property type="entry name" value="Cyt_c_oxidase_su2_TM_dom"/>
</dbReference>
<evidence type="ECO:0000256" key="4">
    <source>
        <dbReference type="ARBA" id="ARBA00015946"/>
    </source>
</evidence>
<dbReference type="PANTHER" id="PTHR22888">
    <property type="entry name" value="CYTOCHROME C OXIDASE, SUBUNIT II"/>
    <property type="match status" value="1"/>
</dbReference>
<dbReference type="Proteomes" id="UP001174909">
    <property type="component" value="Unassembled WGS sequence"/>
</dbReference>
<dbReference type="PANTHER" id="PTHR22888:SF9">
    <property type="entry name" value="CYTOCHROME C OXIDASE SUBUNIT 2"/>
    <property type="match status" value="1"/>
</dbReference>
<dbReference type="InterPro" id="IPR036257">
    <property type="entry name" value="Cyt_c_oxidase_su2_TM_sf"/>
</dbReference>
<evidence type="ECO:0000256" key="1">
    <source>
        <dbReference type="ARBA" id="ARBA00004141"/>
    </source>
</evidence>
<evidence type="ECO:0000256" key="13">
    <source>
        <dbReference type="ARBA" id="ARBA00022989"/>
    </source>
</evidence>
<dbReference type="SUPFAM" id="SSF46626">
    <property type="entry name" value="Cytochrome c"/>
    <property type="match status" value="1"/>
</dbReference>
<dbReference type="InterPro" id="IPR002429">
    <property type="entry name" value="CcO_II-like_C"/>
</dbReference>
<dbReference type="Pfam" id="PF02790">
    <property type="entry name" value="COX2_TM"/>
    <property type="match status" value="1"/>
</dbReference>
<keyword evidence="8 19" id="KW-0812">Transmembrane</keyword>
<evidence type="ECO:0000256" key="5">
    <source>
        <dbReference type="ARBA" id="ARBA00022448"/>
    </source>
</evidence>
<dbReference type="InterPro" id="IPR036909">
    <property type="entry name" value="Cyt_c-like_dom_sf"/>
</dbReference>
<evidence type="ECO:0000256" key="15">
    <source>
        <dbReference type="ARBA" id="ARBA00023008"/>
    </source>
</evidence>
<evidence type="ECO:0000256" key="2">
    <source>
        <dbReference type="ARBA" id="ARBA00006488"/>
    </source>
</evidence>
<evidence type="ECO:0000259" key="24">
    <source>
        <dbReference type="PROSITE" id="PS51007"/>
    </source>
</evidence>
<feature type="domain" description="Cytochrome oxidase subunit II copper A binding" evidence="22">
    <location>
        <begin position="106"/>
        <end position="218"/>
    </location>
</feature>
<keyword evidence="16 19" id="KW-0472">Membrane</keyword>
<dbReference type="InterPro" id="IPR045187">
    <property type="entry name" value="CcO_II"/>
</dbReference>
<keyword evidence="12 19" id="KW-0249">Electron transport</keyword>
<evidence type="ECO:0000256" key="17">
    <source>
        <dbReference type="ARBA" id="ARBA00049512"/>
    </source>
</evidence>
<dbReference type="InterPro" id="IPR009056">
    <property type="entry name" value="Cyt_c-like_dom"/>
</dbReference>
<evidence type="ECO:0000256" key="8">
    <source>
        <dbReference type="ARBA" id="ARBA00022692"/>
    </source>
</evidence>
<gene>
    <name evidence="25" type="ORF">GBAR_LOCUS20107</name>
</gene>
<feature type="transmembrane region" description="Helical" evidence="20">
    <location>
        <begin position="51"/>
        <end position="75"/>
    </location>
</feature>
<feature type="domain" description="Cytochrome oxidase subunit II transmembrane region profile" evidence="23">
    <location>
        <begin position="25"/>
        <end position="124"/>
    </location>
</feature>
<dbReference type="PROSITE" id="PS51007">
    <property type="entry name" value="CYTC"/>
    <property type="match status" value="1"/>
</dbReference>
<comment type="subcellular location">
    <subcellularLocation>
        <location evidence="1">Membrane</location>
        <topology evidence="1">Multi-pass membrane protein</topology>
    </subcellularLocation>
    <subcellularLocation>
        <location evidence="19">Mitochondrion inner membrane</location>
        <topology evidence="19">Multi-pass membrane protein</topology>
    </subcellularLocation>
</comment>
<evidence type="ECO:0000256" key="7">
    <source>
        <dbReference type="ARBA" id="ARBA00022660"/>
    </source>
</evidence>
<keyword evidence="15 19" id="KW-0186">Copper</keyword>
<evidence type="ECO:0000256" key="18">
    <source>
        <dbReference type="PROSITE-ProRule" id="PRU00433"/>
    </source>
</evidence>
<comment type="similarity">
    <text evidence="3 19">Belongs to the cytochrome c oxidase subunit 2 family.</text>
</comment>
<keyword evidence="13 20" id="KW-1133">Transmembrane helix</keyword>
<comment type="similarity">
    <text evidence="2">Belongs to the cytochrome c family.</text>
</comment>
<keyword evidence="5 19" id="KW-0813">Transport</keyword>
<feature type="domain" description="Cytochrome c" evidence="24">
    <location>
        <begin position="272"/>
        <end position="362"/>
    </location>
</feature>
<dbReference type="PROSITE" id="PS50999">
    <property type="entry name" value="COX2_TM"/>
    <property type="match status" value="1"/>
</dbReference>
<dbReference type="SUPFAM" id="SSF81464">
    <property type="entry name" value="Cytochrome c oxidase subunit II-like, transmembrane region"/>
    <property type="match status" value="1"/>
</dbReference>
<dbReference type="Gene3D" id="1.10.287.90">
    <property type="match status" value="1"/>
</dbReference>
<evidence type="ECO:0000256" key="6">
    <source>
        <dbReference type="ARBA" id="ARBA00022617"/>
    </source>
</evidence>
<dbReference type="EMBL" id="CASHTH010002828">
    <property type="protein sequence ID" value="CAI8035851.1"/>
    <property type="molecule type" value="Genomic_DNA"/>
</dbReference>
<comment type="catalytic activity">
    <reaction evidence="17">
        <text>4 Fe(II)-[cytochrome c] + O2 + 8 H(+)(in) = 4 Fe(III)-[cytochrome c] + 2 H2O + 4 H(+)(out)</text>
        <dbReference type="Rhea" id="RHEA:11436"/>
        <dbReference type="Rhea" id="RHEA-COMP:10350"/>
        <dbReference type="Rhea" id="RHEA-COMP:14399"/>
        <dbReference type="ChEBI" id="CHEBI:15377"/>
        <dbReference type="ChEBI" id="CHEBI:15378"/>
        <dbReference type="ChEBI" id="CHEBI:15379"/>
        <dbReference type="ChEBI" id="CHEBI:29033"/>
        <dbReference type="ChEBI" id="CHEBI:29034"/>
        <dbReference type="EC" id="7.1.1.9"/>
    </reaction>
    <physiologicalReaction direction="left-to-right" evidence="17">
        <dbReference type="Rhea" id="RHEA:11437"/>
    </physiologicalReaction>
</comment>